<dbReference type="CDD" id="cd01610">
    <property type="entry name" value="PAP2_like"/>
    <property type="match status" value="1"/>
</dbReference>
<comment type="caution">
    <text evidence="11">The sequence shown here is derived from an EMBL/GenBank/DDBJ whole genome shotgun (WGS) entry which is preliminary data.</text>
</comment>
<keyword evidence="4 9" id="KW-0812">Transmembrane</keyword>
<comment type="subcellular location">
    <subcellularLocation>
        <location evidence="1">Membrane</location>
        <topology evidence="1">Multi-pass membrane protein</topology>
    </subcellularLocation>
</comment>
<dbReference type="GO" id="GO:0000139">
    <property type="term" value="C:Golgi membrane"/>
    <property type="evidence" value="ECO:0007669"/>
    <property type="project" value="TreeGrafter"/>
</dbReference>
<dbReference type="InterPro" id="IPR045221">
    <property type="entry name" value="Sphingomyelin_synth-like"/>
</dbReference>
<evidence type="ECO:0000256" key="9">
    <source>
        <dbReference type="SAM" id="Phobius"/>
    </source>
</evidence>
<dbReference type="GO" id="GO:0005789">
    <property type="term" value="C:endoplasmic reticulum membrane"/>
    <property type="evidence" value="ECO:0007669"/>
    <property type="project" value="TreeGrafter"/>
</dbReference>
<dbReference type="Proteomes" id="UP001328107">
    <property type="component" value="Unassembled WGS sequence"/>
</dbReference>
<keyword evidence="6 9" id="KW-1133">Transmembrane helix</keyword>
<sequence length="314" mass="35916">KQRNLSIRFQFSSSTSGIISFSTDALSVKFSMKDGNLVYSPLRKTPTIVVVALTYLAKLANDATLAWMHNRVPRDSPPLRDIFFDIFPEIHGAHAIAECIMVLFSLSALLLICLHRHRWHVIRRVFFCISVAFFFRAFATASFQPPVPSTNTYCAPPFNVSFSSLWQHTIKRFTQPSLEMLQPRVLCGDLIVSGHTLQLFMSLQAFIQYAPKRLQGLKIIFSLLACVAVVAILLSRKHYTIDVVFGYLVATRVFAEYHSLALSYHEGNLYRNPHYSFLWKRVISYLESDAPPPNLFSNQLESPCIRSLKHYYEK</sequence>
<dbReference type="GO" id="GO:0033188">
    <property type="term" value="F:sphingomyelin synthase activity"/>
    <property type="evidence" value="ECO:0007669"/>
    <property type="project" value="TreeGrafter"/>
</dbReference>
<keyword evidence="7" id="KW-0443">Lipid metabolism</keyword>
<feature type="domain" description="Sphingomyelin synthase-like" evidence="10">
    <location>
        <begin position="187"/>
        <end position="258"/>
    </location>
</feature>
<dbReference type="GO" id="GO:0005886">
    <property type="term" value="C:plasma membrane"/>
    <property type="evidence" value="ECO:0007669"/>
    <property type="project" value="TreeGrafter"/>
</dbReference>
<evidence type="ECO:0000313" key="11">
    <source>
        <dbReference type="EMBL" id="GMR46353.1"/>
    </source>
</evidence>
<dbReference type="AlphaFoldDB" id="A0AAN5CKZ4"/>
<feature type="transmembrane region" description="Helical" evidence="9">
    <location>
        <begin position="90"/>
        <end position="113"/>
    </location>
</feature>
<organism evidence="11 12">
    <name type="scientific">Pristionchus mayeri</name>
    <dbReference type="NCBI Taxonomy" id="1317129"/>
    <lineage>
        <taxon>Eukaryota</taxon>
        <taxon>Metazoa</taxon>
        <taxon>Ecdysozoa</taxon>
        <taxon>Nematoda</taxon>
        <taxon>Chromadorea</taxon>
        <taxon>Rhabditida</taxon>
        <taxon>Rhabditina</taxon>
        <taxon>Diplogasteromorpha</taxon>
        <taxon>Diplogasteroidea</taxon>
        <taxon>Neodiplogasteridae</taxon>
        <taxon>Pristionchus</taxon>
    </lineage>
</organism>
<dbReference type="Pfam" id="PF14360">
    <property type="entry name" value="PAP2_C"/>
    <property type="match status" value="1"/>
</dbReference>
<evidence type="ECO:0000256" key="3">
    <source>
        <dbReference type="ARBA" id="ARBA00022679"/>
    </source>
</evidence>
<keyword evidence="8 9" id="KW-0472">Membrane</keyword>
<feature type="non-terminal residue" evidence="11">
    <location>
        <position position="314"/>
    </location>
</feature>
<accession>A0AAN5CKZ4</accession>
<evidence type="ECO:0000256" key="1">
    <source>
        <dbReference type="ARBA" id="ARBA00004141"/>
    </source>
</evidence>
<reference evidence="12" key="1">
    <citation type="submission" date="2022-10" db="EMBL/GenBank/DDBJ databases">
        <title>Genome assembly of Pristionchus species.</title>
        <authorList>
            <person name="Yoshida K."/>
            <person name="Sommer R.J."/>
        </authorList>
    </citation>
    <scope>NUCLEOTIDE SEQUENCE [LARGE SCALE GENOMIC DNA]</scope>
    <source>
        <strain evidence="12">RS5460</strain>
    </source>
</reference>
<dbReference type="GO" id="GO:0047493">
    <property type="term" value="F:ceramide cholinephosphotransferase activity"/>
    <property type="evidence" value="ECO:0007669"/>
    <property type="project" value="TreeGrafter"/>
</dbReference>
<dbReference type="GO" id="GO:0006686">
    <property type="term" value="P:sphingomyelin biosynthetic process"/>
    <property type="evidence" value="ECO:0007669"/>
    <property type="project" value="TreeGrafter"/>
</dbReference>
<keyword evidence="12" id="KW-1185">Reference proteome</keyword>
<evidence type="ECO:0000259" key="10">
    <source>
        <dbReference type="Pfam" id="PF14360"/>
    </source>
</evidence>
<feature type="non-terminal residue" evidence="11">
    <location>
        <position position="1"/>
    </location>
</feature>
<evidence type="ECO:0000256" key="5">
    <source>
        <dbReference type="ARBA" id="ARBA00022919"/>
    </source>
</evidence>
<keyword evidence="3" id="KW-0808">Transferase</keyword>
<evidence type="ECO:0000256" key="4">
    <source>
        <dbReference type="ARBA" id="ARBA00022692"/>
    </source>
</evidence>
<dbReference type="EMBL" id="BTRK01000004">
    <property type="protein sequence ID" value="GMR46353.1"/>
    <property type="molecule type" value="Genomic_DNA"/>
</dbReference>
<name>A0AAN5CKZ4_9BILA</name>
<comment type="similarity">
    <text evidence="2">Belongs to the sphingomyelin synthase family.</text>
</comment>
<feature type="transmembrane region" description="Helical" evidence="9">
    <location>
        <begin position="125"/>
        <end position="143"/>
    </location>
</feature>
<dbReference type="PANTHER" id="PTHR21290:SF4">
    <property type="entry name" value="SPHINGOMYELIN SYNTHASE-RELATED 2"/>
    <property type="match status" value="1"/>
</dbReference>
<gene>
    <name evidence="11" type="ORF">PMAYCL1PPCAC_16548</name>
</gene>
<evidence type="ECO:0000313" key="12">
    <source>
        <dbReference type="Proteomes" id="UP001328107"/>
    </source>
</evidence>
<dbReference type="GO" id="GO:0046513">
    <property type="term" value="P:ceramide biosynthetic process"/>
    <property type="evidence" value="ECO:0007669"/>
    <property type="project" value="TreeGrafter"/>
</dbReference>
<evidence type="ECO:0000256" key="2">
    <source>
        <dbReference type="ARBA" id="ARBA00005441"/>
    </source>
</evidence>
<keyword evidence="5" id="KW-0746">Sphingolipid metabolism</keyword>
<dbReference type="PANTHER" id="PTHR21290">
    <property type="entry name" value="SPHINGOMYELIN SYNTHETASE"/>
    <property type="match status" value="1"/>
</dbReference>
<feature type="transmembrane region" description="Helical" evidence="9">
    <location>
        <begin position="216"/>
        <end position="234"/>
    </location>
</feature>
<protein>
    <recommendedName>
        <fullName evidence="10">Sphingomyelin synthase-like domain-containing protein</fullName>
    </recommendedName>
</protein>
<evidence type="ECO:0000256" key="7">
    <source>
        <dbReference type="ARBA" id="ARBA00023098"/>
    </source>
</evidence>
<proteinExistence type="inferred from homology"/>
<evidence type="ECO:0000256" key="8">
    <source>
        <dbReference type="ARBA" id="ARBA00023136"/>
    </source>
</evidence>
<dbReference type="InterPro" id="IPR025749">
    <property type="entry name" value="Sphingomyelin_synth-like_dom"/>
</dbReference>
<evidence type="ECO:0000256" key="6">
    <source>
        <dbReference type="ARBA" id="ARBA00022989"/>
    </source>
</evidence>